<feature type="compositionally biased region" description="Basic residues" evidence="1">
    <location>
        <begin position="68"/>
        <end position="87"/>
    </location>
</feature>
<proteinExistence type="predicted"/>
<comment type="caution">
    <text evidence="3">The sequence shown here is derived from an EMBL/GenBank/DDBJ whole genome shotgun (WGS) entry which is preliminary data.</text>
</comment>
<dbReference type="EMBL" id="BMND01000010">
    <property type="protein sequence ID" value="GGN45514.1"/>
    <property type="molecule type" value="Genomic_DNA"/>
</dbReference>
<name>A0ABQ2JHZ6_9ACTN</name>
<reference evidence="4" key="1">
    <citation type="journal article" date="2019" name="Int. J. Syst. Evol. Microbiol.">
        <title>The Global Catalogue of Microorganisms (GCM) 10K type strain sequencing project: providing services to taxonomists for standard genome sequencing and annotation.</title>
        <authorList>
            <consortium name="The Broad Institute Genomics Platform"/>
            <consortium name="The Broad Institute Genome Sequencing Center for Infectious Disease"/>
            <person name="Wu L."/>
            <person name="Ma J."/>
        </authorList>
    </citation>
    <scope>NUCLEOTIDE SEQUENCE [LARGE SCALE GENOMIC DNA]</scope>
    <source>
        <strain evidence="4">CGMCC 4.7323</strain>
    </source>
</reference>
<evidence type="ECO:0000256" key="1">
    <source>
        <dbReference type="SAM" id="MobiDB-lite"/>
    </source>
</evidence>
<keyword evidence="4" id="KW-1185">Reference proteome</keyword>
<protein>
    <recommendedName>
        <fullName evidence="5">Lipoprotein</fullName>
    </recommendedName>
</protein>
<dbReference type="PROSITE" id="PS51257">
    <property type="entry name" value="PROKAR_LIPOPROTEIN"/>
    <property type="match status" value="1"/>
</dbReference>
<dbReference type="Proteomes" id="UP000600080">
    <property type="component" value="Unassembled WGS sequence"/>
</dbReference>
<feature type="chain" id="PRO_5046023702" description="Lipoprotein" evidence="2">
    <location>
        <begin position="29"/>
        <end position="178"/>
    </location>
</feature>
<evidence type="ECO:0008006" key="5">
    <source>
        <dbReference type="Google" id="ProtNLM"/>
    </source>
</evidence>
<feature type="signal peptide" evidence="2">
    <location>
        <begin position="1"/>
        <end position="28"/>
    </location>
</feature>
<gene>
    <name evidence="3" type="ORF">GCM10012285_29190</name>
</gene>
<dbReference type="GeneID" id="301548680"/>
<evidence type="ECO:0000256" key="2">
    <source>
        <dbReference type="SAM" id="SignalP"/>
    </source>
</evidence>
<keyword evidence="2" id="KW-0732">Signal</keyword>
<evidence type="ECO:0000313" key="3">
    <source>
        <dbReference type="EMBL" id="GGN45514.1"/>
    </source>
</evidence>
<sequence>MRPLLLRLVTATAVLLATSGCVSLPAGGSVHGPGPAPGGRTVAPARPTPLVAPSKGSSREGLVDVASARHKPGRRPKAHKKKTHKKGVVQGHAAAVNGPEQGGSQAAAQPPRSVPPEERVGPPEHTGPRPWHHGEGQRRAFPGSRRRGSSVDPGMMCRMASGRVRSDLVQLCRSAYGR</sequence>
<evidence type="ECO:0000313" key="4">
    <source>
        <dbReference type="Proteomes" id="UP000600080"/>
    </source>
</evidence>
<organism evidence="3 4">
    <name type="scientific">Streptomyces kronopolitis</name>
    <dbReference type="NCBI Taxonomy" id="1612435"/>
    <lineage>
        <taxon>Bacteria</taxon>
        <taxon>Bacillati</taxon>
        <taxon>Actinomycetota</taxon>
        <taxon>Actinomycetes</taxon>
        <taxon>Kitasatosporales</taxon>
        <taxon>Streptomycetaceae</taxon>
        <taxon>Streptomyces</taxon>
    </lineage>
</organism>
<dbReference type="RefSeq" id="WP_189098073.1">
    <property type="nucleotide sequence ID" value="NZ_BMND01000010.1"/>
</dbReference>
<feature type="region of interest" description="Disordered" evidence="1">
    <location>
        <begin position="23"/>
        <end position="154"/>
    </location>
</feature>
<accession>A0ABQ2JHZ6</accession>